<dbReference type="InterPro" id="IPR002888">
    <property type="entry name" value="2Fe-2S-bd"/>
</dbReference>
<dbReference type="SUPFAM" id="SSF54292">
    <property type="entry name" value="2Fe-2S ferredoxin-like"/>
    <property type="match status" value="1"/>
</dbReference>
<dbReference type="Gene3D" id="3.10.20.30">
    <property type="match status" value="1"/>
</dbReference>
<dbReference type="InterPro" id="IPR036010">
    <property type="entry name" value="2Fe-2S_ferredoxin-like_sf"/>
</dbReference>
<protein>
    <submittedName>
        <fullName evidence="6">2Fe-2S iron-sulfur cluster binding domain-containing protein</fullName>
    </submittedName>
</protein>
<evidence type="ECO:0000256" key="4">
    <source>
        <dbReference type="SAM" id="SignalP"/>
    </source>
</evidence>
<dbReference type="InterPro" id="IPR036884">
    <property type="entry name" value="2Fe-2S-bd_dom_sf"/>
</dbReference>
<dbReference type="InterPro" id="IPR012675">
    <property type="entry name" value="Beta-grasp_dom_sf"/>
</dbReference>
<reference evidence="7" key="1">
    <citation type="journal article" date="2021" name="Syst. Appl. Microbiol.">
        <title>Roseomonas hellenica sp. nov., isolated from roots of wild-growing Alkanna tinctoria.</title>
        <authorList>
            <person name="Rat A."/>
            <person name="Naranjo H.D."/>
            <person name="Lebbe L."/>
            <person name="Cnockaert M."/>
            <person name="Krigas N."/>
            <person name="Grigoriadou K."/>
            <person name="Maloupa E."/>
            <person name="Willems A."/>
        </authorList>
    </citation>
    <scope>NUCLEOTIDE SEQUENCE [LARGE SCALE GENOMIC DNA]</scope>
    <source>
        <strain evidence="7">LMG 31523</strain>
    </source>
</reference>
<feature type="domain" description="2Fe-2S ferredoxin-type" evidence="5">
    <location>
        <begin position="50"/>
        <end position="126"/>
    </location>
</feature>
<accession>A0ABS5ETN5</accession>
<dbReference type="RefSeq" id="WP_246526273.1">
    <property type="nucleotide sequence ID" value="NZ_JAAGBB010000004.1"/>
</dbReference>
<keyword evidence="1" id="KW-0479">Metal-binding</keyword>
<dbReference type="Pfam" id="PF00111">
    <property type="entry name" value="Fer2"/>
    <property type="match status" value="1"/>
</dbReference>
<evidence type="ECO:0000259" key="5">
    <source>
        <dbReference type="PROSITE" id="PS51085"/>
    </source>
</evidence>
<keyword evidence="2" id="KW-0560">Oxidoreductase</keyword>
<dbReference type="SUPFAM" id="SSF47741">
    <property type="entry name" value="CO dehydrogenase ISP C-domain like"/>
    <property type="match status" value="1"/>
</dbReference>
<keyword evidence="7" id="KW-1185">Reference proteome</keyword>
<dbReference type="CDD" id="cd00207">
    <property type="entry name" value="fer2"/>
    <property type="match status" value="1"/>
</dbReference>
<dbReference type="PANTHER" id="PTHR45331">
    <property type="entry name" value="OXIDOREDUCTASE, IRON-SULPHUR BINDING SUBUNIT-RELATED-RELATED"/>
    <property type="match status" value="1"/>
</dbReference>
<dbReference type="InterPro" id="IPR052914">
    <property type="entry name" value="Aldehyde_Oxdr_Iron-Sulfur"/>
</dbReference>
<dbReference type="InterPro" id="IPR006311">
    <property type="entry name" value="TAT_signal"/>
</dbReference>
<dbReference type="InterPro" id="IPR001041">
    <property type="entry name" value="2Fe-2S_ferredoxin-type"/>
</dbReference>
<dbReference type="Gene3D" id="1.10.150.120">
    <property type="entry name" value="[2Fe-2S]-binding domain"/>
    <property type="match status" value="1"/>
</dbReference>
<dbReference type="EMBL" id="JAAGBB010000004">
    <property type="protein sequence ID" value="MBR0663652.1"/>
    <property type="molecule type" value="Genomic_DNA"/>
</dbReference>
<evidence type="ECO:0000256" key="2">
    <source>
        <dbReference type="ARBA" id="ARBA00023002"/>
    </source>
</evidence>
<dbReference type="PROSITE" id="PS51085">
    <property type="entry name" value="2FE2S_FER_2"/>
    <property type="match status" value="1"/>
</dbReference>
<dbReference type="Pfam" id="PF01799">
    <property type="entry name" value="Fer2_2"/>
    <property type="match status" value="1"/>
</dbReference>
<proteinExistence type="predicted"/>
<evidence type="ECO:0000256" key="1">
    <source>
        <dbReference type="ARBA" id="ARBA00022723"/>
    </source>
</evidence>
<gene>
    <name evidence="6" type="ORF">GXW71_04700</name>
</gene>
<feature type="signal peptide" evidence="4">
    <location>
        <begin position="1"/>
        <end position="33"/>
    </location>
</feature>
<evidence type="ECO:0000313" key="6">
    <source>
        <dbReference type="EMBL" id="MBR0663652.1"/>
    </source>
</evidence>
<name>A0ABS5ETN5_9PROT</name>
<keyword evidence="4" id="KW-0732">Signal</keyword>
<feature type="chain" id="PRO_5047408611" evidence="4">
    <location>
        <begin position="34"/>
        <end position="217"/>
    </location>
</feature>
<dbReference type="InterPro" id="IPR006058">
    <property type="entry name" value="2Fe2S_fd_BS"/>
</dbReference>
<dbReference type="PROSITE" id="PS00197">
    <property type="entry name" value="2FE2S_FER_1"/>
    <property type="match status" value="1"/>
</dbReference>
<sequence>MTERKSRPTRRDIMHGGAAATVLLATGMPEATAAPSPAAAAEAPLRTVRLPVTLTINGSPVAAAFDPRTTLLDALRHQLDLTGSKKGCDHGQCGACTVLVNGRRINACLTLAVMHEGDEIRTIEGLAQGDTLHPMQAAFIARDGFQCGYCTPGQICSAIGMLREAEAGWPSHVTSDVAAARITLSDAEIRERMSGNICRCAAYPNIVAAIRDVAETA</sequence>
<evidence type="ECO:0000256" key="3">
    <source>
        <dbReference type="ARBA" id="ARBA00023004"/>
    </source>
</evidence>
<dbReference type="Proteomes" id="UP001196870">
    <property type="component" value="Unassembled WGS sequence"/>
</dbReference>
<evidence type="ECO:0000313" key="7">
    <source>
        <dbReference type="Proteomes" id="UP001196870"/>
    </source>
</evidence>
<keyword evidence="3" id="KW-0408">Iron</keyword>
<organism evidence="6 7">
    <name type="scientific">Plastoroseomonas hellenica</name>
    <dbReference type="NCBI Taxonomy" id="2687306"/>
    <lineage>
        <taxon>Bacteria</taxon>
        <taxon>Pseudomonadati</taxon>
        <taxon>Pseudomonadota</taxon>
        <taxon>Alphaproteobacteria</taxon>
        <taxon>Acetobacterales</taxon>
        <taxon>Acetobacteraceae</taxon>
        <taxon>Plastoroseomonas</taxon>
    </lineage>
</organism>
<comment type="caution">
    <text evidence="6">The sequence shown here is derived from an EMBL/GenBank/DDBJ whole genome shotgun (WGS) entry which is preliminary data.</text>
</comment>
<dbReference type="PANTHER" id="PTHR45331:SF2">
    <property type="entry name" value="OXIDOREDUCTASE WITH IRON-SULFUR SUBUNIT"/>
    <property type="match status" value="1"/>
</dbReference>
<dbReference type="PROSITE" id="PS51318">
    <property type="entry name" value="TAT"/>
    <property type="match status" value="1"/>
</dbReference>